<dbReference type="InterPro" id="IPR018356">
    <property type="entry name" value="Tscrpt_reg_HTH_DeoR_CS"/>
</dbReference>
<gene>
    <name evidence="6" type="ORF">SAMN04244571_03762</name>
    <name evidence="7" type="ORF">SAMN04244574_03713</name>
</gene>
<proteinExistence type="predicted"/>
<dbReference type="PROSITE" id="PS00894">
    <property type="entry name" value="HTH_DEOR_1"/>
    <property type="match status" value="1"/>
</dbReference>
<dbReference type="SUPFAM" id="SSF100950">
    <property type="entry name" value="NagB/RpiA/CoA transferase-like"/>
    <property type="match status" value="1"/>
</dbReference>
<dbReference type="InterPro" id="IPR036390">
    <property type="entry name" value="WH_DNA-bd_sf"/>
</dbReference>
<dbReference type="InterPro" id="IPR001034">
    <property type="entry name" value="DeoR_HTH"/>
</dbReference>
<dbReference type="Pfam" id="PF08220">
    <property type="entry name" value="HTH_DeoR"/>
    <property type="match status" value="1"/>
</dbReference>
<evidence type="ECO:0000313" key="9">
    <source>
        <dbReference type="Proteomes" id="UP000199579"/>
    </source>
</evidence>
<evidence type="ECO:0000256" key="3">
    <source>
        <dbReference type="ARBA" id="ARBA00023125"/>
    </source>
</evidence>
<dbReference type="InterPro" id="IPR050313">
    <property type="entry name" value="Carb_Metab_HTH_regulators"/>
</dbReference>
<dbReference type="GO" id="GO:0003700">
    <property type="term" value="F:DNA-binding transcription factor activity"/>
    <property type="evidence" value="ECO:0007669"/>
    <property type="project" value="InterPro"/>
</dbReference>
<keyword evidence="4" id="KW-0804">Transcription</keyword>
<accession>A0A1I4G9Q4</accession>
<dbReference type="SMART" id="SM00420">
    <property type="entry name" value="HTH_DEOR"/>
    <property type="match status" value="1"/>
</dbReference>
<dbReference type="PANTHER" id="PTHR30363">
    <property type="entry name" value="HTH-TYPE TRANSCRIPTIONAL REGULATOR SRLR-RELATED"/>
    <property type="match status" value="1"/>
</dbReference>
<dbReference type="InterPro" id="IPR014036">
    <property type="entry name" value="DeoR-like_C"/>
</dbReference>
<evidence type="ECO:0000259" key="5">
    <source>
        <dbReference type="PROSITE" id="PS51000"/>
    </source>
</evidence>
<dbReference type="Gene3D" id="1.10.10.10">
    <property type="entry name" value="Winged helix-like DNA-binding domain superfamily/Winged helix DNA-binding domain"/>
    <property type="match status" value="1"/>
</dbReference>
<reference evidence="7 9" key="1">
    <citation type="submission" date="2016-10" db="EMBL/GenBank/DDBJ databases">
        <authorList>
            <person name="de Groot N.N."/>
        </authorList>
    </citation>
    <scope>NUCLEOTIDE SEQUENCE [LARGE SCALE GENOMIC DNA]</scope>
    <source>
        <strain evidence="7 9">DSM 381</strain>
    </source>
</reference>
<dbReference type="AlphaFoldDB" id="A0A1I4G9Q4"/>
<dbReference type="FunFam" id="1.10.10.10:FF:000081">
    <property type="entry name" value="DeoR/GlpR family transcriptional regulator"/>
    <property type="match status" value="1"/>
</dbReference>
<name>A0A1I4G9Q4_9GAMM</name>
<evidence type="ECO:0000256" key="4">
    <source>
        <dbReference type="ARBA" id="ARBA00023163"/>
    </source>
</evidence>
<reference evidence="6 8" key="2">
    <citation type="submission" date="2016-10" db="EMBL/GenBank/DDBJ databases">
        <authorList>
            <person name="Varghese N."/>
            <person name="Submissions S."/>
        </authorList>
    </citation>
    <scope>NUCLEOTIDE SEQUENCE [LARGE SCALE GENOMIC DNA]</scope>
    <source>
        <strain evidence="6 8">DSM 282</strain>
    </source>
</reference>
<evidence type="ECO:0000256" key="1">
    <source>
        <dbReference type="ARBA" id="ARBA00022491"/>
    </source>
</evidence>
<keyword evidence="1" id="KW-0678">Repressor</keyword>
<organism evidence="7 9">
    <name type="scientific">Azotobacter beijerinckii</name>
    <dbReference type="NCBI Taxonomy" id="170623"/>
    <lineage>
        <taxon>Bacteria</taxon>
        <taxon>Pseudomonadati</taxon>
        <taxon>Pseudomonadota</taxon>
        <taxon>Gammaproteobacteria</taxon>
        <taxon>Pseudomonadales</taxon>
        <taxon>Pseudomonadaceae</taxon>
        <taxon>Azotobacter</taxon>
    </lineage>
</organism>
<sequence length="279" mass="30861">MRLPWVPGRRRLSERSLEYTSGATKERRMSLAPRQQNILDLVRERGYVSIEELAHSFTVTPQTIRRDINQLAEQGLLRRYHGGAAYDSSVENTAYTMRAGQMHDEKQRIAEAIATAVPDHASLFINIGTTTQAIARALLGHQALKVITNDLHVAGILSAKEDFEVLVAGGKVRNDGGIVGQATVDFIQQFKVDYALVGISGIDEDGSLLDFDFREVRVSRAILDNARQVFLAADSSKFGRNAMVRLGAITQVDRVFTDTQPAPPLVQLLAEHKVKLEVV</sequence>
<dbReference type="GO" id="GO:0003677">
    <property type="term" value="F:DNA binding"/>
    <property type="evidence" value="ECO:0007669"/>
    <property type="project" value="UniProtKB-KW"/>
</dbReference>
<dbReference type="InterPro" id="IPR037171">
    <property type="entry name" value="NagB/RpiA_transferase-like"/>
</dbReference>
<evidence type="ECO:0000313" key="7">
    <source>
        <dbReference type="EMBL" id="SFL26037.1"/>
    </source>
</evidence>
<keyword evidence="2" id="KW-0805">Transcription regulation</keyword>
<dbReference type="SUPFAM" id="SSF46785">
    <property type="entry name" value="Winged helix' DNA-binding domain"/>
    <property type="match status" value="1"/>
</dbReference>
<dbReference type="PROSITE" id="PS51000">
    <property type="entry name" value="HTH_DEOR_2"/>
    <property type="match status" value="1"/>
</dbReference>
<dbReference type="Pfam" id="PF00455">
    <property type="entry name" value="DeoRC"/>
    <property type="match status" value="1"/>
</dbReference>
<evidence type="ECO:0000256" key="2">
    <source>
        <dbReference type="ARBA" id="ARBA00023015"/>
    </source>
</evidence>
<evidence type="ECO:0000313" key="8">
    <source>
        <dbReference type="Proteomes" id="UP000198861"/>
    </source>
</evidence>
<dbReference type="NCBIfam" id="NF008154">
    <property type="entry name" value="PRK10906.1"/>
    <property type="match status" value="1"/>
</dbReference>
<dbReference type="InterPro" id="IPR036388">
    <property type="entry name" value="WH-like_DNA-bd_sf"/>
</dbReference>
<protein>
    <submittedName>
        <fullName evidence="7">Transcriptional regulator, DeoR family</fullName>
    </submittedName>
</protein>
<evidence type="ECO:0000313" key="6">
    <source>
        <dbReference type="EMBL" id="SFB55431.1"/>
    </source>
</evidence>
<dbReference type="PRINTS" id="PR00037">
    <property type="entry name" value="HTHLACR"/>
</dbReference>
<dbReference type="PANTHER" id="PTHR30363:SF4">
    <property type="entry name" value="GLYCEROL-3-PHOSPHATE REGULON REPRESSOR"/>
    <property type="match status" value="1"/>
</dbReference>
<dbReference type="EMBL" id="FOSX01000083">
    <property type="protein sequence ID" value="SFL26037.1"/>
    <property type="molecule type" value="Genomic_DNA"/>
</dbReference>
<feature type="domain" description="HTH deoR-type" evidence="5">
    <location>
        <begin position="31"/>
        <end position="86"/>
    </location>
</feature>
<keyword evidence="3" id="KW-0238">DNA-binding</keyword>
<dbReference type="EMBL" id="FOKJ01000082">
    <property type="protein sequence ID" value="SFB55431.1"/>
    <property type="molecule type" value="Genomic_DNA"/>
</dbReference>
<dbReference type="Proteomes" id="UP000199579">
    <property type="component" value="Unassembled WGS sequence"/>
</dbReference>
<dbReference type="Gene3D" id="3.30.750.70">
    <property type="entry name" value="4-hydroxybutyrate coenzyme like domains"/>
    <property type="match status" value="1"/>
</dbReference>
<keyword evidence="8" id="KW-1185">Reference proteome</keyword>
<dbReference type="Proteomes" id="UP000198861">
    <property type="component" value="Unassembled WGS sequence"/>
</dbReference>
<dbReference type="SMART" id="SM01134">
    <property type="entry name" value="DeoRC"/>
    <property type="match status" value="1"/>
</dbReference>